<accession>A0ABV5B3E1</accession>
<proteinExistence type="predicted"/>
<organism evidence="1 2">
    <name type="scientific">Paenibacillus terreus</name>
    <dbReference type="NCBI Taxonomy" id="1387834"/>
    <lineage>
        <taxon>Bacteria</taxon>
        <taxon>Bacillati</taxon>
        <taxon>Bacillota</taxon>
        <taxon>Bacilli</taxon>
        <taxon>Bacillales</taxon>
        <taxon>Paenibacillaceae</taxon>
        <taxon>Paenibacillus</taxon>
    </lineage>
</organism>
<reference evidence="1 2" key="1">
    <citation type="submission" date="2024-09" db="EMBL/GenBank/DDBJ databases">
        <authorList>
            <person name="Ruan L."/>
        </authorList>
    </citation>
    <scope>NUCLEOTIDE SEQUENCE [LARGE SCALE GENOMIC DNA]</scope>
    <source>
        <strain evidence="1 2">D33</strain>
    </source>
</reference>
<evidence type="ECO:0000313" key="1">
    <source>
        <dbReference type="EMBL" id="MFB5680196.1"/>
    </source>
</evidence>
<protein>
    <submittedName>
        <fullName evidence="1">Uncharacterized protein</fullName>
    </submittedName>
</protein>
<evidence type="ECO:0000313" key="2">
    <source>
        <dbReference type="Proteomes" id="UP001580407"/>
    </source>
</evidence>
<sequence length="47" mass="5116">MDSILPFEACFGTSVALTFAQDFPEKLPGNLTVVAVAILRKKTFSKL</sequence>
<keyword evidence="2" id="KW-1185">Reference proteome</keyword>
<dbReference type="RefSeq" id="WP_375524010.1">
    <property type="nucleotide sequence ID" value="NZ_JBHILM010000003.1"/>
</dbReference>
<dbReference type="EMBL" id="JBHILM010000003">
    <property type="protein sequence ID" value="MFB5680196.1"/>
    <property type="molecule type" value="Genomic_DNA"/>
</dbReference>
<dbReference type="Proteomes" id="UP001580407">
    <property type="component" value="Unassembled WGS sequence"/>
</dbReference>
<gene>
    <name evidence="1" type="ORF">ACE3NQ_04580</name>
</gene>
<comment type="caution">
    <text evidence="1">The sequence shown here is derived from an EMBL/GenBank/DDBJ whole genome shotgun (WGS) entry which is preliminary data.</text>
</comment>
<name>A0ABV5B3E1_9BACL</name>